<sequence length="547" mass="57552">MALGDTLNVLMILSIFGTLIAGFPVAFTLAGVALVWAGIGLALGAFDPSIFGALPSRIYGGAMTSVVLIAVPLFIFMGVMLERSRVAEELLDTMGKLFGNLRGGLGISVAVVGALMAASTGIIGATVITMGLLSLPTMLKRGYDPKLACGAISASGTLGQIIPPSIVLVILGVQISNAYVDAQRAVGNWSPEPVSIGDLFAGALIPGLLLVSLYIAYIIAVAFWKPDAAPTVPREEGEEGWFMFRKVMRALVPPVALIVAVLGSILMGIATPTEAASVGAVGATLLAGVRQVELGEVSAPVAGRKLHTRVLAFIDRGGRRPPIHAALALVVMLVLSGTMDLRVKRDVIPVDDAIAIGIALLACAVLAWGMLVSLLRVYRSGVLVSSMRSTMMVSAMVFVILIGATVFSLVFRGFGGEEMIHHVLSNMPGGLPTAIFIVMVVMFFLGFFLDWIEITFVVVPMVAPVLLQSDISPVWLGIMMAVNLQTSFLTPPFGFALFYLRGVAPEEVHTKSIYLGALPFVIIQLIGLGLLAVFPGLATWLPNVIYG</sequence>
<keyword evidence="11" id="KW-1185">Reference proteome</keyword>
<dbReference type="AlphaFoldDB" id="A0A1G7P115"/>
<reference evidence="10 11" key="1">
    <citation type="submission" date="2016-10" db="EMBL/GenBank/DDBJ databases">
        <authorList>
            <person name="de Groot N.N."/>
        </authorList>
    </citation>
    <scope>NUCLEOTIDE SEQUENCE [LARGE SCALE GENOMIC DNA]</scope>
    <source>
        <strain evidence="10 11">DSM 25584</strain>
    </source>
</reference>
<dbReference type="GO" id="GO:0005886">
    <property type="term" value="C:plasma membrane"/>
    <property type="evidence" value="ECO:0007669"/>
    <property type="project" value="UniProtKB-SubCell"/>
</dbReference>
<dbReference type="PANTHER" id="PTHR33362">
    <property type="entry name" value="SIALIC ACID TRAP TRANSPORTER PERMEASE PROTEIN SIAT-RELATED"/>
    <property type="match status" value="1"/>
</dbReference>
<feature type="transmembrane region" description="Helical" evidence="8">
    <location>
        <begin position="512"/>
        <end position="534"/>
    </location>
</feature>
<dbReference type="STRING" id="1082479.SAMN05216241_102388"/>
<dbReference type="Proteomes" id="UP000199415">
    <property type="component" value="Unassembled WGS sequence"/>
</dbReference>
<keyword evidence="6 8" id="KW-0472">Membrane</keyword>
<feature type="transmembrane region" description="Helical" evidence="8">
    <location>
        <begin position="58"/>
        <end position="81"/>
    </location>
</feature>
<evidence type="ECO:0000313" key="11">
    <source>
        <dbReference type="Proteomes" id="UP000199415"/>
    </source>
</evidence>
<dbReference type="EMBL" id="FNCE01000002">
    <property type="protein sequence ID" value="SDF79797.1"/>
    <property type="molecule type" value="Genomic_DNA"/>
</dbReference>
<evidence type="ECO:0000259" key="9">
    <source>
        <dbReference type="Pfam" id="PF06808"/>
    </source>
</evidence>
<feature type="transmembrane region" description="Helical" evidence="8">
    <location>
        <begin position="391"/>
        <end position="411"/>
    </location>
</feature>
<evidence type="ECO:0000256" key="7">
    <source>
        <dbReference type="RuleBase" id="RU369079"/>
    </source>
</evidence>
<evidence type="ECO:0000256" key="5">
    <source>
        <dbReference type="ARBA" id="ARBA00022989"/>
    </source>
</evidence>
<evidence type="ECO:0000256" key="6">
    <source>
        <dbReference type="ARBA" id="ARBA00023136"/>
    </source>
</evidence>
<keyword evidence="7" id="KW-0813">Transport</keyword>
<evidence type="ECO:0000256" key="4">
    <source>
        <dbReference type="ARBA" id="ARBA00022692"/>
    </source>
</evidence>
<proteinExistence type="predicted"/>
<evidence type="ECO:0000256" key="1">
    <source>
        <dbReference type="ARBA" id="ARBA00004429"/>
    </source>
</evidence>
<comment type="function">
    <text evidence="7">Part of the tripartite ATP-independent periplasmic (TRAP) transport system.</text>
</comment>
<feature type="transmembrane region" description="Helical" evidence="8">
    <location>
        <begin position="20"/>
        <end position="46"/>
    </location>
</feature>
<dbReference type="Pfam" id="PF06808">
    <property type="entry name" value="DctM"/>
    <property type="match status" value="1"/>
</dbReference>
<dbReference type="GO" id="GO:0022857">
    <property type="term" value="F:transmembrane transporter activity"/>
    <property type="evidence" value="ECO:0007669"/>
    <property type="project" value="UniProtKB-UniRule"/>
</dbReference>
<feature type="transmembrane region" description="Helical" evidence="8">
    <location>
        <begin position="250"/>
        <end position="270"/>
    </location>
</feature>
<evidence type="ECO:0000256" key="8">
    <source>
        <dbReference type="SAM" id="Phobius"/>
    </source>
</evidence>
<keyword evidence="5 8" id="KW-1133">Transmembrane helix</keyword>
<feature type="transmembrane region" description="Helical" evidence="8">
    <location>
        <begin position="474"/>
        <end position="500"/>
    </location>
</feature>
<protein>
    <submittedName>
        <fullName evidence="10">TRAP transporter, DctM subunit</fullName>
    </submittedName>
</protein>
<accession>A0A1G7P115</accession>
<dbReference type="OrthoDB" id="7339120at2"/>
<evidence type="ECO:0000256" key="2">
    <source>
        <dbReference type="ARBA" id="ARBA00022475"/>
    </source>
</evidence>
<comment type="subcellular location">
    <subcellularLocation>
        <location evidence="1 7">Cell inner membrane</location>
        <topology evidence="1 7">Multi-pass membrane protein</topology>
    </subcellularLocation>
</comment>
<feature type="transmembrane region" description="Helical" evidence="8">
    <location>
        <begin position="200"/>
        <end position="224"/>
    </location>
</feature>
<feature type="transmembrane region" description="Helical" evidence="8">
    <location>
        <begin position="107"/>
        <end position="135"/>
    </location>
</feature>
<gene>
    <name evidence="10" type="ORF">SAMN05216241_102388</name>
</gene>
<dbReference type="PANTHER" id="PTHR33362:SF7">
    <property type="entry name" value="SLL1103 PROTEIN"/>
    <property type="match status" value="1"/>
</dbReference>
<feature type="transmembrane region" description="Helical" evidence="8">
    <location>
        <begin position="353"/>
        <end position="371"/>
    </location>
</feature>
<keyword evidence="3 7" id="KW-0997">Cell inner membrane</keyword>
<keyword evidence="4 8" id="KW-0812">Transmembrane</keyword>
<evidence type="ECO:0000313" key="10">
    <source>
        <dbReference type="EMBL" id="SDF79797.1"/>
    </source>
</evidence>
<dbReference type="RefSeq" id="WP_090019001.1">
    <property type="nucleotide sequence ID" value="NZ_FNCE01000002.1"/>
</dbReference>
<feature type="domain" description="TRAP C4-dicarboxylate transport system permease DctM subunit" evidence="9">
    <location>
        <begin position="13"/>
        <end position="375"/>
    </location>
</feature>
<feature type="transmembrane region" description="Helical" evidence="8">
    <location>
        <begin position="147"/>
        <end position="180"/>
    </location>
</feature>
<keyword evidence="2" id="KW-1003">Cell membrane</keyword>
<feature type="transmembrane region" description="Helical" evidence="8">
    <location>
        <begin position="323"/>
        <end position="341"/>
    </location>
</feature>
<organism evidence="10 11">
    <name type="scientific">Limimonas halophila</name>
    <dbReference type="NCBI Taxonomy" id="1082479"/>
    <lineage>
        <taxon>Bacteria</taxon>
        <taxon>Pseudomonadati</taxon>
        <taxon>Pseudomonadota</taxon>
        <taxon>Alphaproteobacteria</taxon>
        <taxon>Rhodospirillales</taxon>
        <taxon>Rhodovibrionaceae</taxon>
        <taxon>Limimonas</taxon>
    </lineage>
</organism>
<dbReference type="InterPro" id="IPR004681">
    <property type="entry name" value="TRAP_DctM"/>
</dbReference>
<feature type="transmembrane region" description="Helical" evidence="8">
    <location>
        <begin position="431"/>
        <end position="454"/>
    </location>
</feature>
<name>A0A1G7P115_9PROT</name>
<dbReference type="InterPro" id="IPR010656">
    <property type="entry name" value="DctM"/>
</dbReference>
<evidence type="ECO:0000256" key="3">
    <source>
        <dbReference type="ARBA" id="ARBA00022519"/>
    </source>
</evidence>